<dbReference type="SUPFAM" id="SSF54637">
    <property type="entry name" value="Thioesterase/thiol ester dehydrase-isomerase"/>
    <property type="match status" value="1"/>
</dbReference>
<dbReference type="AlphaFoldDB" id="A0A1I6PQW0"/>
<evidence type="ECO:0000259" key="4">
    <source>
        <dbReference type="PROSITE" id="PS51770"/>
    </source>
</evidence>
<evidence type="ECO:0000313" key="6">
    <source>
        <dbReference type="Proteomes" id="UP000199312"/>
    </source>
</evidence>
<dbReference type="InterPro" id="IPR029069">
    <property type="entry name" value="HotDog_dom_sf"/>
</dbReference>
<keyword evidence="6" id="KW-1185">Reference proteome</keyword>
<dbReference type="InterPro" id="IPR040170">
    <property type="entry name" value="Cytosol_ACT"/>
</dbReference>
<comment type="similarity">
    <text evidence="1">Belongs to the acyl coenzyme A hydrolase family.</text>
</comment>
<dbReference type="RefSeq" id="WP_090223870.1">
    <property type="nucleotide sequence ID" value="NZ_FOZP01000002.1"/>
</dbReference>
<dbReference type="OrthoDB" id="9791628at2"/>
<dbReference type="STRING" id="593133.SAMN04488006_1280"/>
<dbReference type="InterPro" id="IPR006683">
    <property type="entry name" value="Thioestr_dom"/>
</dbReference>
<evidence type="ECO:0000313" key="5">
    <source>
        <dbReference type="EMBL" id="SFS42599.1"/>
    </source>
</evidence>
<protein>
    <submittedName>
        <fullName evidence="5">Acyl-CoA hydrolase</fullName>
    </submittedName>
</protein>
<dbReference type="EMBL" id="FOZP01000002">
    <property type="protein sequence ID" value="SFS42599.1"/>
    <property type="molecule type" value="Genomic_DNA"/>
</dbReference>
<name>A0A1I6PQW0_9FLAO</name>
<proteinExistence type="inferred from homology"/>
<feature type="domain" description="HotDog ACOT-type" evidence="4">
    <location>
        <begin position="6"/>
        <end position="118"/>
    </location>
</feature>
<dbReference type="PANTHER" id="PTHR11049">
    <property type="entry name" value="ACYL COENZYME A THIOESTER HYDROLASE"/>
    <property type="match status" value="1"/>
</dbReference>
<dbReference type="Proteomes" id="UP000199312">
    <property type="component" value="Unassembled WGS sequence"/>
</dbReference>
<dbReference type="PROSITE" id="PS51770">
    <property type="entry name" value="HOTDOG_ACOT"/>
    <property type="match status" value="1"/>
</dbReference>
<organism evidence="5 6">
    <name type="scientific">Lutibacter maritimus</name>
    <dbReference type="NCBI Taxonomy" id="593133"/>
    <lineage>
        <taxon>Bacteria</taxon>
        <taxon>Pseudomonadati</taxon>
        <taxon>Bacteroidota</taxon>
        <taxon>Flavobacteriia</taxon>
        <taxon>Flavobacteriales</taxon>
        <taxon>Flavobacteriaceae</taxon>
        <taxon>Lutibacter</taxon>
    </lineage>
</organism>
<evidence type="ECO:0000256" key="2">
    <source>
        <dbReference type="ARBA" id="ARBA00022801"/>
    </source>
</evidence>
<dbReference type="Pfam" id="PF03061">
    <property type="entry name" value="4HBT"/>
    <property type="match status" value="1"/>
</dbReference>
<sequence>MSNTINNSVTSQFKVVFPTALNNHETLFGGEALKWMDEVAYIAAVRFTRKKMVTVCTDKIKFLQPIKSGSIVEIVGKVIKVSAVKIDVLVEIYMEEMFDEKRLKAISGVFTFAAVNNKNKPIAIVDIAQSN</sequence>
<dbReference type="GO" id="GO:0009062">
    <property type="term" value="P:fatty acid catabolic process"/>
    <property type="evidence" value="ECO:0007669"/>
    <property type="project" value="TreeGrafter"/>
</dbReference>
<dbReference type="GO" id="GO:0052816">
    <property type="term" value="F:long-chain fatty acyl-CoA hydrolase activity"/>
    <property type="evidence" value="ECO:0007669"/>
    <property type="project" value="TreeGrafter"/>
</dbReference>
<evidence type="ECO:0000256" key="1">
    <source>
        <dbReference type="ARBA" id="ARBA00010458"/>
    </source>
</evidence>
<evidence type="ECO:0000256" key="3">
    <source>
        <dbReference type="PROSITE-ProRule" id="PRU01106"/>
    </source>
</evidence>
<gene>
    <name evidence="5" type="ORF">SAMN04488006_1280</name>
</gene>
<dbReference type="CDD" id="cd03442">
    <property type="entry name" value="BFIT_BACH"/>
    <property type="match status" value="1"/>
</dbReference>
<dbReference type="PANTHER" id="PTHR11049:SF24">
    <property type="entry name" value="CYTOSOLIC ACYL COENZYME A THIOESTER HYDROLASE"/>
    <property type="match status" value="1"/>
</dbReference>
<dbReference type="GO" id="GO:0005829">
    <property type="term" value="C:cytosol"/>
    <property type="evidence" value="ECO:0007669"/>
    <property type="project" value="TreeGrafter"/>
</dbReference>
<accession>A0A1I6PQW0</accession>
<keyword evidence="2 3" id="KW-0378">Hydrolase</keyword>
<dbReference type="InterPro" id="IPR033120">
    <property type="entry name" value="HOTDOG_ACOT"/>
</dbReference>
<dbReference type="Gene3D" id="3.10.129.10">
    <property type="entry name" value="Hotdog Thioesterase"/>
    <property type="match status" value="1"/>
</dbReference>
<reference evidence="6" key="1">
    <citation type="submission" date="2016-10" db="EMBL/GenBank/DDBJ databases">
        <authorList>
            <person name="Varghese N."/>
            <person name="Submissions S."/>
        </authorList>
    </citation>
    <scope>NUCLEOTIDE SEQUENCE [LARGE SCALE GENOMIC DNA]</scope>
    <source>
        <strain evidence="6">DSM 24450</strain>
    </source>
</reference>
<dbReference type="GO" id="GO:0006637">
    <property type="term" value="P:acyl-CoA metabolic process"/>
    <property type="evidence" value="ECO:0007669"/>
    <property type="project" value="TreeGrafter"/>
</dbReference>